<sequence length="477" mass="51645">MPFPLFNALMRRDASGAPAAWERPSPPPAALRRDVYAAGLWWVIGVSVWWLTEQFREPEFRIAVWQAMFGFALLIAPLAVRRRWPLTALLVASVVFMVVGMLFPSINVQATFQAAYFASLYAAAAWAKDTRAFWICAAVVLGVMFAWVVMSFTLVRSAEQLMAEMPQQDGPISPLASYALFSLIINVAYFGGSLFFGRRGRAAAWQRETLLRQTDQLRLQADELARRAVVDERLRIARELHDVVAHHISAVGVQAAAARRVQAKAPETTTRLLGQIEESSRQALAETRSLLGVLRTDTSVGYGEDERGERSPEPGLGELPALLEGSAAGGVSATLQRVEHPDVPLDSVPSSLGLSLYRVTQEALSNVRRHSTATSATATLRTGLGPDDAWPGGWVEVEIVDRGRPLPDTSGGGFGLRGIQERAALHRGEAELGPRTTGGSGTGYRVRVRLPLQRVGVPVTSPSPTTSGTSTPQGSSS</sequence>
<dbReference type="RefSeq" id="WP_121485357.1">
    <property type="nucleotide sequence ID" value="NZ_QQXL01000005.1"/>
</dbReference>
<dbReference type="Pfam" id="PF07730">
    <property type="entry name" value="HisKA_3"/>
    <property type="match status" value="1"/>
</dbReference>
<feature type="transmembrane region" description="Helical" evidence="10">
    <location>
        <begin position="35"/>
        <end position="51"/>
    </location>
</feature>
<organism evidence="12 13">
    <name type="scientific">Galactobacter caseinivorans</name>
    <dbReference type="NCBI Taxonomy" id="2676123"/>
    <lineage>
        <taxon>Bacteria</taxon>
        <taxon>Bacillati</taxon>
        <taxon>Actinomycetota</taxon>
        <taxon>Actinomycetes</taxon>
        <taxon>Micrococcales</taxon>
        <taxon>Micrococcaceae</taxon>
        <taxon>Galactobacter</taxon>
    </lineage>
</organism>
<dbReference type="SMART" id="SM00387">
    <property type="entry name" value="HATPase_c"/>
    <property type="match status" value="1"/>
</dbReference>
<evidence type="ECO:0000256" key="7">
    <source>
        <dbReference type="ARBA" id="ARBA00022840"/>
    </source>
</evidence>
<feature type="transmembrane region" description="Helical" evidence="10">
    <location>
        <begin position="87"/>
        <end position="104"/>
    </location>
</feature>
<evidence type="ECO:0000259" key="11">
    <source>
        <dbReference type="SMART" id="SM00387"/>
    </source>
</evidence>
<keyword evidence="5" id="KW-0547">Nucleotide-binding</keyword>
<evidence type="ECO:0000313" key="12">
    <source>
        <dbReference type="EMBL" id="RKW70168.1"/>
    </source>
</evidence>
<dbReference type="Pfam" id="PF02518">
    <property type="entry name" value="HATPase_c"/>
    <property type="match status" value="1"/>
</dbReference>
<evidence type="ECO:0000313" key="13">
    <source>
        <dbReference type="Proteomes" id="UP000273119"/>
    </source>
</evidence>
<feature type="transmembrane region" description="Helical" evidence="10">
    <location>
        <begin position="63"/>
        <end position="80"/>
    </location>
</feature>
<dbReference type="PANTHER" id="PTHR24421">
    <property type="entry name" value="NITRATE/NITRITE SENSOR PROTEIN NARX-RELATED"/>
    <property type="match status" value="1"/>
</dbReference>
<dbReference type="InterPro" id="IPR003594">
    <property type="entry name" value="HATPase_dom"/>
</dbReference>
<feature type="region of interest" description="Disordered" evidence="9">
    <location>
        <begin position="454"/>
        <end position="477"/>
    </location>
</feature>
<dbReference type="EC" id="2.7.13.3" evidence="2"/>
<feature type="transmembrane region" description="Helical" evidence="10">
    <location>
        <begin position="175"/>
        <end position="197"/>
    </location>
</feature>
<dbReference type="Proteomes" id="UP000273119">
    <property type="component" value="Unassembled WGS sequence"/>
</dbReference>
<protein>
    <recommendedName>
        <fullName evidence="2">histidine kinase</fullName>
        <ecNumber evidence="2">2.7.13.3</ecNumber>
    </recommendedName>
</protein>
<accession>A0A496PI67</accession>
<name>A0A496PI67_9MICC</name>
<gene>
    <name evidence="12" type="ORF">DWQ67_09495</name>
</gene>
<dbReference type="CDD" id="cd16917">
    <property type="entry name" value="HATPase_UhpB-NarQ-NarX-like"/>
    <property type="match status" value="1"/>
</dbReference>
<proteinExistence type="predicted"/>
<feature type="compositionally biased region" description="Low complexity" evidence="9">
    <location>
        <begin position="455"/>
        <end position="477"/>
    </location>
</feature>
<evidence type="ECO:0000256" key="5">
    <source>
        <dbReference type="ARBA" id="ARBA00022741"/>
    </source>
</evidence>
<dbReference type="AlphaFoldDB" id="A0A496PI67"/>
<keyword evidence="10" id="KW-1133">Transmembrane helix</keyword>
<evidence type="ECO:0000256" key="9">
    <source>
        <dbReference type="SAM" id="MobiDB-lite"/>
    </source>
</evidence>
<evidence type="ECO:0000256" key="2">
    <source>
        <dbReference type="ARBA" id="ARBA00012438"/>
    </source>
</evidence>
<dbReference type="GO" id="GO:0046983">
    <property type="term" value="F:protein dimerization activity"/>
    <property type="evidence" value="ECO:0007669"/>
    <property type="project" value="InterPro"/>
</dbReference>
<keyword evidence="10" id="KW-0812">Transmembrane</keyword>
<dbReference type="PANTHER" id="PTHR24421:SF10">
    <property type="entry name" value="NITRATE_NITRITE SENSOR PROTEIN NARQ"/>
    <property type="match status" value="1"/>
</dbReference>
<reference evidence="12 13" key="1">
    <citation type="submission" date="2018-07" db="EMBL/GenBank/DDBJ databases">
        <title>Arthrobacter sp. nov., isolated from raw cow's milk with high bacterial count.</title>
        <authorList>
            <person name="Hahne J."/>
            <person name="Isele D."/>
            <person name="Lipski A."/>
        </authorList>
    </citation>
    <scope>NUCLEOTIDE SEQUENCE [LARGE SCALE GENOMIC DNA]</scope>
    <source>
        <strain evidence="12 13">JZ R-183</strain>
    </source>
</reference>
<evidence type="ECO:0000256" key="6">
    <source>
        <dbReference type="ARBA" id="ARBA00022777"/>
    </source>
</evidence>
<dbReference type="InterPro" id="IPR036890">
    <property type="entry name" value="HATPase_C_sf"/>
</dbReference>
<comment type="catalytic activity">
    <reaction evidence="1">
        <text>ATP + protein L-histidine = ADP + protein N-phospho-L-histidine.</text>
        <dbReference type="EC" id="2.7.13.3"/>
    </reaction>
</comment>
<dbReference type="GO" id="GO:0005524">
    <property type="term" value="F:ATP binding"/>
    <property type="evidence" value="ECO:0007669"/>
    <property type="project" value="UniProtKB-KW"/>
</dbReference>
<dbReference type="InterPro" id="IPR050482">
    <property type="entry name" value="Sensor_HK_TwoCompSys"/>
</dbReference>
<dbReference type="GO" id="GO:0016020">
    <property type="term" value="C:membrane"/>
    <property type="evidence" value="ECO:0007669"/>
    <property type="project" value="InterPro"/>
</dbReference>
<dbReference type="InterPro" id="IPR011712">
    <property type="entry name" value="Sig_transdc_His_kin_sub3_dim/P"/>
</dbReference>
<keyword evidence="13" id="KW-1185">Reference proteome</keyword>
<feature type="domain" description="Histidine kinase/HSP90-like ATPase" evidence="11">
    <location>
        <begin position="351"/>
        <end position="454"/>
    </location>
</feature>
<dbReference type="EMBL" id="QQXL01000005">
    <property type="protein sequence ID" value="RKW70168.1"/>
    <property type="molecule type" value="Genomic_DNA"/>
</dbReference>
<keyword evidence="6 12" id="KW-0418">Kinase</keyword>
<keyword evidence="3" id="KW-0597">Phosphoprotein</keyword>
<keyword evidence="8" id="KW-0902">Two-component regulatory system</keyword>
<dbReference type="Gene3D" id="3.30.565.10">
    <property type="entry name" value="Histidine kinase-like ATPase, C-terminal domain"/>
    <property type="match status" value="1"/>
</dbReference>
<evidence type="ECO:0000256" key="3">
    <source>
        <dbReference type="ARBA" id="ARBA00022553"/>
    </source>
</evidence>
<evidence type="ECO:0000256" key="4">
    <source>
        <dbReference type="ARBA" id="ARBA00022679"/>
    </source>
</evidence>
<comment type="caution">
    <text evidence="12">The sequence shown here is derived from an EMBL/GenBank/DDBJ whole genome shotgun (WGS) entry which is preliminary data.</text>
</comment>
<feature type="transmembrane region" description="Helical" evidence="10">
    <location>
        <begin position="134"/>
        <end position="155"/>
    </location>
</feature>
<keyword evidence="4" id="KW-0808">Transferase</keyword>
<dbReference type="GO" id="GO:0000155">
    <property type="term" value="F:phosphorelay sensor kinase activity"/>
    <property type="evidence" value="ECO:0007669"/>
    <property type="project" value="InterPro"/>
</dbReference>
<evidence type="ECO:0000256" key="1">
    <source>
        <dbReference type="ARBA" id="ARBA00000085"/>
    </source>
</evidence>
<keyword evidence="10" id="KW-0472">Membrane</keyword>
<evidence type="ECO:0000256" key="10">
    <source>
        <dbReference type="SAM" id="Phobius"/>
    </source>
</evidence>
<keyword evidence="7" id="KW-0067">ATP-binding</keyword>
<dbReference type="Gene3D" id="1.20.5.1930">
    <property type="match status" value="1"/>
</dbReference>
<dbReference type="SUPFAM" id="SSF55874">
    <property type="entry name" value="ATPase domain of HSP90 chaperone/DNA topoisomerase II/histidine kinase"/>
    <property type="match status" value="1"/>
</dbReference>
<evidence type="ECO:0000256" key="8">
    <source>
        <dbReference type="ARBA" id="ARBA00023012"/>
    </source>
</evidence>